<proteinExistence type="predicted"/>
<name>A0A1I2ALI3_9BACL</name>
<evidence type="ECO:0000313" key="1">
    <source>
        <dbReference type="EMBL" id="SFE43813.1"/>
    </source>
</evidence>
<accession>A0A1I2ALI3</accession>
<dbReference type="AlphaFoldDB" id="A0A1I2ALI3"/>
<dbReference type="RefSeq" id="WP_046230227.1">
    <property type="nucleotide sequence ID" value="NZ_FONN01000002.1"/>
</dbReference>
<evidence type="ECO:0000313" key="2">
    <source>
        <dbReference type="Proteomes" id="UP000183410"/>
    </source>
</evidence>
<protein>
    <submittedName>
        <fullName evidence="1">Uncharacterized protein</fullName>
    </submittedName>
</protein>
<sequence>MTNQKKTTTVKARTLSWDAPNEKREIEISMAAHTLYEALVLDDGLHIRQKIKIALNFLGYPFDSDDTDKQSNNE</sequence>
<gene>
    <name evidence="1" type="ORF">SAMN04487969_102516</name>
</gene>
<keyword evidence="2" id="KW-1185">Reference proteome</keyword>
<reference evidence="2" key="1">
    <citation type="submission" date="2016-10" db="EMBL/GenBank/DDBJ databases">
        <authorList>
            <person name="Varghese N."/>
            <person name="Submissions S."/>
        </authorList>
    </citation>
    <scope>NUCLEOTIDE SEQUENCE [LARGE SCALE GENOMIC DNA]</scope>
    <source>
        <strain evidence="2">CGMCC 1.10223</strain>
    </source>
</reference>
<organism evidence="1 2">
    <name type="scientific">Paenibacillus algorifonticola</name>
    <dbReference type="NCBI Taxonomy" id="684063"/>
    <lineage>
        <taxon>Bacteria</taxon>
        <taxon>Bacillati</taxon>
        <taxon>Bacillota</taxon>
        <taxon>Bacilli</taxon>
        <taxon>Bacillales</taxon>
        <taxon>Paenibacillaceae</taxon>
        <taxon>Paenibacillus</taxon>
    </lineage>
</organism>
<dbReference type="Proteomes" id="UP000183410">
    <property type="component" value="Unassembled WGS sequence"/>
</dbReference>
<dbReference type="EMBL" id="FONN01000002">
    <property type="protein sequence ID" value="SFE43813.1"/>
    <property type="molecule type" value="Genomic_DNA"/>
</dbReference>